<gene>
    <name evidence="4" type="ORF">Nepgr_010399</name>
</gene>
<feature type="domain" description="Reverse transcriptase/retrotransposon-derived protein RNase H-like" evidence="3">
    <location>
        <begin position="158"/>
        <end position="228"/>
    </location>
</feature>
<accession>A0AAD3SCV0</accession>
<dbReference type="GO" id="GO:0003824">
    <property type="term" value="F:catalytic activity"/>
    <property type="evidence" value="ECO:0007669"/>
    <property type="project" value="UniProtKB-KW"/>
</dbReference>
<dbReference type="InterPro" id="IPR041577">
    <property type="entry name" value="RT_RNaseH_2"/>
</dbReference>
<sequence>MVHKFDLNSGHKPMRQKHRNHSVKKLIAIRKEVKRLLDARFIREVQHPNWVADNHIRDLEEAFQILQAHRMKLNPAKYTFGVTSGKFLGFIVFHHGIETNPEKIKTILDMNPSRMVKEVQKFTGRPAALSQFFVRSAEKYLPFFNALRGTKPSGFRRTKEYDGAFKELKTYLTNPPLLNSPCTGKDLYLYLATSGTALNSVLVREHEGAQRPVYYVSQVLTDVEACYP</sequence>
<dbReference type="Gene3D" id="3.10.10.10">
    <property type="entry name" value="HIV Type 1 Reverse Transcriptase, subunit A, domain 1"/>
    <property type="match status" value="1"/>
</dbReference>
<dbReference type="EMBL" id="BSYO01000008">
    <property type="protein sequence ID" value="GMH08559.1"/>
    <property type="molecule type" value="Genomic_DNA"/>
</dbReference>
<dbReference type="Proteomes" id="UP001279734">
    <property type="component" value="Unassembled WGS sequence"/>
</dbReference>
<dbReference type="InterPro" id="IPR050951">
    <property type="entry name" value="Retrovirus_Pol_polyprotein"/>
</dbReference>
<evidence type="ECO:0000256" key="2">
    <source>
        <dbReference type="SAM" id="MobiDB-lite"/>
    </source>
</evidence>
<reference evidence="4" key="1">
    <citation type="submission" date="2023-05" db="EMBL/GenBank/DDBJ databases">
        <title>Nepenthes gracilis genome sequencing.</title>
        <authorList>
            <person name="Fukushima K."/>
        </authorList>
    </citation>
    <scope>NUCLEOTIDE SEQUENCE</scope>
    <source>
        <strain evidence="4">SING2019-196</strain>
    </source>
</reference>
<name>A0AAD3SCV0_NEPGR</name>
<evidence type="ECO:0000313" key="4">
    <source>
        <dbReference type="EMBL" id="GMH08559.1"/>
    </source>
</evidence>
<dbReference type="SUPFAM" id="SSF56672">
    <property type="entry name" value="DNA/RNA polymerases"/>
    <property type="match status" value="1"/>
</dbReference>
<keyword evidence="1" id="KW-0511">Multifunctional enzyme</keyword>
<dbReference type="AlphaFoldDB" id="A0AAD3SCV0"/>
<dbReference type="PANTHER" id="PTHR37984:SF5">
    <property type="entry name" value="PROTEIN NYNRIN-LIKE"/>
    <property type="match status" value="1"/>
</dbReference>
<dbReference type="Pfam" id="PF17919">
    <property type="entry name" value="RT_RNaseH_2"/>
    <property type="match status" value="1"/>
</dbReference>
<feature type="compositionally biased region" description="Basic residues" evidence="2">
    <location>
        <begin position="12"/>
        <end position="22"/>
    </location>
</feature>
<proteinExistence type="predicted"/>
<evidence type="ECO:0000313" key="5">
    <source>
        <dbReference type="Proteomes" id="UP001279734"/>
    </source>
</evidence>
<dbReference type="InterPro" id="IPR043502">
    <property type="entry name" value="DNA/RNA_pol_sf"/>
</dbReference>
<evidence type="ECO:0000256" key="1">
    <source>
        <dbReference type="ARBA" id="ARBA00023268"/>
    </source>
</evidence>
<protein>
    <recommendedName>
        <fullName evidence="3">Reverse transcriptase/retrotransposon-derived protein RNase H-like domain-containing protein</fullName>
    </recommendedName>
</protein>
<dbReference type="PANTHER" id="PTHR37984">
    <property type="entry name" value="PROTEIN CBG26694"/>
    <property type="match status" value="1"/>
</dbReference>
<dbReference type="Gene3D" id="3.10.20.370">
    <property type="match status" value="1"/>
</dbReference>
<feature type="region of interest" description="Disordered" evidence="2">
    <location>
        <begin position="1"/>
        <end position="22"/>
    </location>
</feature>
<organism evidence="4 5">
    <name type="scientific">Nepenthes gracilis</name>
    <name type="common">Slender pitcher plant</name>
    <dbReference type="NCBI Taxonomy" id="150966"/>
    <lineage>
        <taxon>Eukaryota</taxon>
        <taxon>Viridiplantae</taxon>
        <taxon>Streptophyta</taxon>
        <taxon>Embryophyta</taxon>
        <taxon>Tracheophyta</taxon>
        <taxon>Spermatophyta</taxon>
        <taxon>Magnoliopsida</taxon>
        <taxon>eudicotyledons</taxon>
        <taxon>Gunneridae</taxon>
        <taxon>Pentapetalae</taxon>
        <taxon>Caryophyllales</taxon>
        <taxon>Nepenthaceae</taxon>
        <taxon>Nepenthes</taxon>
    </lineage>
</organism>
<keyword evidence="5" id="KW-1185">Reference proteome</keyword>
<evidence type="ECO:0000259" key="3">
    <source>
        <dbReference type="Pfam" id="PF17919"/>
    </source>
</evidence>
<dbReference type="Gene3D" id="3.30.70.270">
    <property type="match status" value="2"/>
</dbReference>
<comment type="caution">
    <text evidence="4">The sequence shown here is derived from an EMBL/GenBank/DDBJ whole genome shotgun (WGS) entry which is preliminary data.</text>
</comment>
<dbReference type="InterPro" id="IPR043128">
    <property type="entry name" value="Rev_trsase/Diguanyl_cyclase"/>
</dbReference>